<keyword evidence="2" id="KW-0812">Transmembrane</keyword>
<keyword evidence="2" id="KW-1133">Transmembrane helix</keyword>
<keyword evidence="2" id="KW-0472">Membrane</keyword>
<dbReference type="InterPro" id="IPR004474">
    <property type="entry name" value="LytR_CpsA_psr"/>
</dbReference>
<dbReference type="PANTHER" id="PTHR33392">
    <property type="entry name" value="POLYISOPRENYL-TEICHOIC ACID--PEPTIDOGLYCAN TEICHOIC ACID TRANSFERASE TAGU"/>
    <property type="match status" value="1"/>
</dbReference>
<feature type="transmembrane region" description="Helical" evidence="2">
    <location>
        <begin position="12"/>
        <end position="32"/>
    </location>
</feature>
<sequence>MKMLKKILRRRNFLILQAITSIVLMIMVVRLGLVPMKYLIIVGLVLVALELGMYVWLQPYKHRHHHDKKGKTRYLVGKIVSLVLSLLMVVGSFAVSKGNKSIDEMFGDNKEEITYSVIVLKNSSYKKLSDLNGRSIGVQPNVDTTNQNYVLKEIAKKVTLSPTEYLNYQAVAEGLVSHSVECILLNEAYRTALAEYDSNFSKDTKVIWKYTLTQNVKPQTKSTNAAGTFIVYISGIDAYGTASTVSRSDVNMIVTVNTNTHNILMTSIPRDYYVPLANSGKEDKLTHSGLFGVENTVKTVENFMDIDIDYYARLNFTTLTELVDAIGGIDVYSDKDIKLLHGRELHEGVNHMDGATALAFARERYGYESGDYHRVQNQQDVLTAIIKKMLSPTLLTNYTKILDAAGDSFTTNMPADKMKELANEQLNTNASWNFSSRIMQGTGKMMTGGYMMPNTKLYYTIPNEDSVKQNKQYIKDVLSNDTLN</sequence>
<dbReference type="Gene3D" id="3.40.190.10">
    <property type="entry name" value="Periplasmic binding protein-like II"/>
    <property type="match status" value="1"/>
</dbReference>
<comment type="caution">
    <text evidence="4">The sequence shown here is derived from an EMBL/GenBank/DDBJ whole genome shotgun (WGS) entry which is preliminary data.</text>
</comment>
<protein>
    <recommendedName>
        <fullName evidence="3">Cell envelope-related transcriptional attenuator domain-containing protein</fullName>
    </recommendedName>
</protein>
<dbReference type="Gene3D" id="3.40.630.190">
    <property type="entry name" value="LCP protein"/>
    <property type="match status" value="1"/>
</dbReference>
<evidence type="ECO:0000313" key="5">
    <source>
        <dbReference type="Proteomes" id="UP000442619"/>
    </source>
</evidence>
<feature type="domain" description="Cell envelope-related transcriptional attenuator" evidence="3">
    <location>
        <begin position="247"/>
        <end position="390"/>
    </location>
</feature>
<evidence type="ECO:0000256" key="1">
    <source>
        <dbReference type="ARBA" id="ARBA00006068"/>
    </source>
</evidence>
<feature type="transmembrane region" description="Helical" evidence="2">
    <location>
        <begin position="76"/>
        <end position="95"/>
    </location>
</feature>
<reference evidence="4 5" key="1">
    <citation type="submission" date="2019-08" db="EMBL/GenBank/DDBJ databases">
        <title>In-depth cultivation of the pig gut microbiome towards novel bacterial diversity and tailored functional studies.</title>
        <authorList>
            <person name="Wylensek D."/>
            <person name="Hitch T.C.A."/>
            <person name="Clavel T."/>
        </authorList>
    </citation>
    <scope>NUCLEOTIDE SEQUENCE [LARGE SCALE GENOMIC DNA]</scope>
    <source>
        <strain evidence="4 5">CA-Schmier-601-WT-3</strain>
    </source>
</reference>
<dbReference type="AlphaFoldDB" id="A0A844FR79"/>
<dbReference type="Proteomes" id="UP000442619">
    <property type="component" value="Unassembled WGS sequence"/>
</dbReference>
<keyword evidence="5" id="KW-1185">Reference proteome</keyword>
<dbReference type="EMBL" id="VUNM01000001">
    <property type="protein sequence ID" value="MST88183.1"/>
    <property type="molecule type" value="Genomic_DNA"/>
</dbReference>
<evidence type="ECO:0000256" key="2">
    <source>
        <dbReference type="SAM" id="Phobius"/>
    </source>
</evidence>
<dbReference type="PANTHER" id="PTHR33392:SF6">
    <property type="entry name" value="POLYISOPRENYL-TEICHOIC ACID--PEPTIDOGLYCAN TEICHOIC ACID TRANSFERASE TAGU"/>
    <property type="match status" value="1"/>
</dbReference>
<dbReference type="Pfam" id="PF03816">
    <property type="entry name" value="LytR_cpsA_psr"/>
    <property type="match status" value="1"/>
</dbReference>
<proteinExistence type="inferred from homology"/>
<accession>A0A844FR79</accession>
<dbReference type="NCBIfam" id="TIGR00350">
    <property type="entry name" value="lytR_cpsA_psr"/>
    <property type="match status" value="1"/>
</dbReference>
<evidence type="ECO:0000259" key="3">
    <source>
        <dbReference type="Pfam" id="PF03816"/>
    </source>
</evidence>
<dbReference type="InterPro" id="IPR050922">
    <property type="entry name" value="LytR/CpsA/Psr_CW_biosynth"/>
</dbReference>
<gene>
    <name evidence="4" type="ORF">FYJ79_00980</name>
</gene>
<dbReference type="SUPFAM" id="SSF53850">
    <property type="entry name" value="Periplasmic binding protein-like II"/>
    <property type="match status" value="1"/>
</dbReference>
<name>A0A844FR79_9FIRM</name>
<feature type="transmembrane region" description="Helical" evidence="2">
    <location>
        <begin position="38"/>
        <end position="56"/>
    </location>
</feature>
<evidence type="ECO:0000313" key="4">
    <source>
        <dbReference type="EMBL" id="MST88183.1"/>
    </source>
</evidence>
<comment type="similarity">
    <text evidence="1">Belongs to the LytR/CpsA/Psr (LCP) family.</text>
</comment>
<organism evidence="4 5">
    <name type="scientific">Sharpea porci</name>
    <dbReference type="NCBI Taxonomy" id="2652286"/>
    <lineage>
        <taxon>Bacteria</taxon>
        <taxon>Bacillati</taxon>
        <taxon>Bacillota</taxon>
        <taxon>Erysipelotrichia</taxon>
        <taxon>Erysipelotrichales</taxon>
        <taxon>Coprobacillaceae</taxon>
        <taxon>Sharpea</taxon>
    </lineage>
</organism>